<keyword evidence="4" id="KW-1185">Reference proteome</keyword>
<evidence type="ECO:0000313" key="4">
    <source>
        <dbReference type="Proteomes" id="UP000261284"/>
    </source>
</evidence>
<dbReference type="InterPro" id="IPR006626">
    <property type="entry name" value="PbH1"/>
</dbReference>
<accession>A0A3E1NFN0</accession>
<name>A0A3E1NFN0_9BACT</name>
<protein>
    <recommendedName>
        <fullName evidence="2">Rhamnogalacturonase A/B/Epimerase-like pectate lyase domain-containing protein</fullName>
    </recommendedName>
</protein>
<sequence length="822" mass="90757">MLLFVFQCLSTEKSEGINQAAGGLFNILLEIAGIIIAYLISKRIQFMQGYLRKHSYVVLLVCLFLSMGLQAQKAKRVKQKSLQAQHMDGADSNRVIIVHSIEDMQQLADSSLAVLLTDTLRGGLFYYSADTTTDGGTAFRSVLPGAGSWKRQYEKTGGINVRWFGARGDGVTNDAPALQQAINKAAAQLTPVLVPDGTYFIPGYITLLLPSNTYLKGQDKESTRFVTDTVYTDAAPMMLKGKGNHIHIANIGFDGGRRGTRSTQHAGRYSIVNLNFDTEPANDILIEHCGFANVFGRALLYRASQVRINDCDFEHIGRYNIDFATVDGAISNFAREGCSDVSITNCRFRDIGTHCISSYKISGLTIADNKLEHISGIGMANQECEHVKVTGNGVYYSGDNGMDFQRCKQVLISDNYFLNAGDNNAGRIGSGAAIFFGDDYSTANASNTVISNNFIRGSFSYEHLGDTAATFQNCGMYIIDANHVKISDNNIQGIGEPRKNMQQPLSIEDGNGIMIINTAKGESHDILVQGNTLTNLKCNAIYINGQSREIKIKDNYINTFGLHGVYMCAVGTNLYSQIEGNTIIDGKNIFRRDVAADIFIKAENAWITNFSITNNQIRNNRRANYQSRNDTVFTTHGIYFTADGFGKFNNLIVSNNQIHGHMKDEIGFSDKISEYSILKDTYFPAVSFNNNYSGSTDDYPGVIIPGLNQARKPRIVTESFSEHEPDYGNYTAGSIIRNIYPGNSVYAWVATNSGFAATARWHSGAVYTDGQTVYYDADVFLCKKGGVSGREVPRASDKMINDGSVQWQYMGKKVYFKELHLR</sequence>
<proteinExistence type="predicted"/>
<dbReference type="SMART" id="SM00710">
    <property type="entry name" value="PbH1"/>
    <property type="match status" value="10"/>
</dbReference>
<keyword evidence="1" id="KW-0812">Transmembrane</keyword>
<reference evidence="3 4" key="1">
    <citation type="submission" date="2018-08" db="EMBL/GenBank/DDBJ databases">
        <title>Chitinophagaceae sp. K23C18032701, a novel bacterium isolated from forest soil.</title>
        <authorList>
            <person name="Wang C."/>
        </authorList>
    </citation>
    <scope>NUCLEOTIDE SEQUENCE [LARGE SCALE GENOMIC DNA]</scope>
    <source>
        <strain evidence="3 4">K23C18032701</strain>
    </source>
</reference>
<dbReference type="InterPro" id="IPR024535">
    <property type="entry name" value="RHGA/B-epi-like_pectate_lyase"/>
</dbReference>
<feature type="domain" description="Rhamnogalacturonase A/B/Epimerase-like pectate lyase" evidence="2">
    <location>
        <begin position="159"/>
        <end position="351"/>
    </location>
</feature>
<evidence type="ECO:0000313" key="3">
    <source>
        <dbReference type="EMBL" id="RFM26682.1"/>
    </source>
</evidence>
<comment type="caution">
    <text evidence="3">The sequence shown here is derived from an EMBL/GenBank/DDBJ whole genome shotgun (WGS) entry which is preliminary data.</text>
</comment>
<dbReference type="AlphaFoldDB" id="A0A3E1NFN0"/>
<dbReference type="Proteomes" id="UP000261284">
    <property type="component" value="Unassembled WGS sequence"/>
</dbReference>
<dbReference type="InterPro" id="IPR011050">
    <property type="entry name" value="Pectin_lyase_fold/virulence"/>
</dbReference>
<keyword evidence="1" id="KW-0472">Membrane</keyword>
<feature type="transmembrane region" description="Helical" evidence="1">
    <location>
        <begin position="53"/>
        <end position="71"/>
    </location>
</feature>
<dbReference type="EMBL" id="QTJU01000008">
    <property type="protein sequence ID" value="RFM26682.1"/>
    <property type="molecule type" value="Genomic_DNA"/>
</dbReference>
<evidence type="ECO:0000259" key="2">
    <source>
        <dbReference type="Pfam" id="PF12708"/>
    </source>
</evidence>
<dbReference type="SUPFAM" id="SSF51126">
    <property type="entry name" value="Pectin lyase-like"/>
    <property type="match status" value="3"/>
</dbReference>
<evidence type="ECO:0000256" key="1">
    <source>
        <dbReference type="SAM" id="Phobius"/>
    </source>
</evidence>
<dbReference type="Pfam" id="PF12708">
    <property type="entry name" value="Pect-lyase_RHGA_epim"/>
    <property type="match status" value="1"/>
</dbReference>
<feature type="transmembrane region" description="Helical" evidence="1">
    <location>
        <begin position="20"/>
        <end position="41"/>
    </location>
</feature>
<keyword evidence="1" id="KW-1133">Transmembrane helix</keyword>
<dbReference type="InterPro" id="IPR012334">
    <property type="entry name" value="Pectin_lyas_fold"/>
</dbReference>
<gene>
    <name evidence="3" type="ORF">DXN05_19125</name>
</gene>
<organism evidence="3 4">
    <name type="scientific">Deminuibacter soli</name>
    <dbReference type="NCBI Taxonomy" id="2291815"/>
    <lineage>
        <taxon>Bacteria</taxon>
        <taxon>Pseudomonadati</taxon>
        <taxon>Bacteroidota</taxon>
        <taxon>Chitinophagia</taxon>
        <taxon>Chitinophagales</taxon>
        <taxon>Chitinophagaceae</taxon>
        <taxon>Deminuibacter</taxon>
    </lineage>
</organism>
<dbReference type="Gene3D" id="2.160.20.10">
    <property type="entry name" value="Single-stranded right-handed beta-helix, Pectin lyase-like"/>
    <property type="match status" value="3"/>
</dbReference>